<gene>
    <name evidence="1" type="ORF">ACFR9S_11445</name>
</gene>
<comment type="caution">
    <text evidence="1">The sequence shown here is derived from an EMBL/GenBank/DDBJ whole genome shotgun (WGS) entry which is preliminary data.</text>
</comment>
<reference evidence="1 2" key="1">
    <citation type="journal article" date="2019" name="Int. J. Syst. Evol. Microbiol.">
        <title>The Global Catalogue of Microorganisms (GCM) 10K type strain sequencing project: providing services to taxonomists for standard genome sequencing and annotation.</title>
        <authorList>
            <consortium name="The Broad Institute Genomics Platform"/>
            <consortium name="The Broad Institute Genome Sequencing Center for Infectious Disease"/>
            <person name="Wu L."/>
            <person name="Ma J."/>
        </authorList>
    </citation>
    <scope>NUCLEOTIDE SEQUENCE [LARGE SCALE GENOMIC DNA]</scope>
    <source>
        <strain evidence="1 2">CGMCC 1.12285</strain>
    </source>
</reference>
<dbReference type="GO" id="GO:0016301">
    <property type="term" value="F:kinase activity"/>
    <property type="evidence" value="ECO:0007669"/>
    <property type="project" value="UniProtKB-KW"/>
</dbReference>
<dbReference type="EMBL" id="JBHUDH010000131">
    <property type="protein sequence ID" value="MFD1526899.1"/>
    <property type="molecule type" value="Genomic_DNA"/>
</dbReference>
<dbReference type="Gene3D" id="3.30.200.20">
    <property type="entry name" value="Phosphorylase Kinase, domain 1"/>
    <property type="match status" value="1"/>
</dbReference>
<keyword evidence="1" id="KW-0808">Transferase</keyword>
<keyword evidence="1" id="KW-0418">Kinase</keyword>
<dbReference type="Pfam" id="PF03881">
    <property type="entry name" value="Fructosamin_kin"/>
    <property type="match status" value="1"/>
</dbReference>
<organism evidence="1 2">
    <name type="scientific">Halolamina salina</name>
    <dbReference type="NCBI Taxonomy" id="1220023"/>
    <lineage>
        <taxon>Archaea</taxon>
        <taxon>Methanobacteriati</taxon>
        <taxon>Methanobacteriota</taxon>
        <taxon>Stenosarchaea group</taxon>
        <taxon>Halobacteria</taxon>
        <taxon>Halobacteriales</taxon>
        <taxon>Haloferacaceae</taxon>
    </lineage>
</organism>
<dbReference type="InterPro" id="IPR011009">
    <property type="entry name" value="Kinase-like_dom_sf"/>
</dbReference>
<evidence type="ECO:0000313" key="2">
    <source>
        <dbReference type="Proteomes" id="UP001597111"/>
    </source>
</evidence>
<accession>A0ABD6B931</accession>
<keyword evidence="2" id="KW-1185">Reference proteome</keyword>
<sequence length="255" mass="28033">GEVGSVHRVDLGDGRRVVAKTADTDLRTEATMLRHLAEHGLAVPEVYHATADLLLLAFVDGGSAVTPSVERDLADRLAALHSNGAPTFGFPVDTLTGRLDLPNPRIGDWPTFFGEHRLASMAEHAAGEGLLPAADRDRIDALVSDLPSLLDHEPTPALIHGDVWAENLITDGERVRAFLDPACYYADPEVELAYIEWTGTGGEEFFDRYRERAGLPDGVADRRPIYRLLPLLVHLRHFGEAYLDPIRETLELLGY</sequence>
<proteinExistence type="predicted"/>
<dbReference type="PANTHER" id="PTHR12149">
    <property type="entry name" value="FRUCTOSAMINE 3 KINASE-RELATED PROTEIN"/>
    <property type="match status" value="1"/>
</dbReference>
<dbReference type="PANTHER" id="PTHR12149:SF8">
    <property type="entry name" value="PROTEIN-RIBULOSAMINE 3-KINASE"/>
    <property type="match status" value="1"/>
</dbReference>
<dbReference type="RefSeq" id="WP_379818703.1">
    <property type="nucleotide sequence ID" value="NZ_JBHUDH010000131.1"/>
</dbReference>
<dbReference type="InterPro" id="IPR016477">
    <property type="entry name" value="Fructo-/Ketosamine-3-kinase"/>
</dbReference>
<feature type="non-terminal residue" evidence="1">
    <location>
        <position position="1"/>
    </location>
</feature>
<evidence type="ECO:0000313" key="1">
    <source>
        <dbReference type="EMBL" id="MFD1526899.1"/>
    </source>
</evidence>
<dbReference type="SUPFAM" id="SSF56112">
    <property type="entry name" value="Protein kinase-like (PK-like)"/>
    <property type="match status" value="1"/>
</dbReference>
<dbReference type="PIRSF" id="PIRSF006221">
    <property type="entry name" value="Ketosamine-3-kinase"/>
    <property type="match status" value="1"/>
</dbReference>
<dbReference type="AlphaFoldDB" id="A0ABD6B931"/>
<dbReference type="Gene3D" id="3.90.1200.10">
    <property type="match status" value="1"/>
</dbReference>
<protein>
    <submittedName>
        <fullName evidence="1">Fructosamine kinase family protein</fullName>
    </submittedName>
</protein>
<name>A0ABD6B931_9EURY</name>
<dbReference type="Proteomes" id="UP001597111">
    <property type="component" value="Unassembled WGS sequence"/>
</dbReference>